<evidence type="ECO:0000313" key="7">
    <source>
        <dbReference type="EMBL" id="GIP57052.1"/>
    </source>
</evidence>
<feature type="transmembrane region" description="Helical" evidence="6">
    <location>
        <begin position="288"/>
        <end position="304"/>
    </location>
</feature>
<feature type="transmembrane region" description="Helical" evidence="6">
    <location>
        <begin position="43"/>
        <end position="65"/>
    </location>
</feature>
<dbReference type="Pfam" id="PF07690">
    <property type="entry name" value="MFS_1"/>
    <property type="match status" value="1"/>
</dbReference>
<keyword evidence="8" id="KW-1185">Reference proteome</keyword>
<keyword evidence="3 6" id="KW-0812">Transmembrane</keyword>
<feature type="transmembrane region" description="Helical" evidence="6">
    <location>
        <begin position="220"/>
        <end position="245"/>
    </location>
</feature>
<evidence type="ECO:0000313" key="8">
    <source>
        <dbReference type="Proteomes" id="UP000681290"/>
    </source>
</evidence>
<feature type="transmembrane region" description="Helical" evidence="6">
    <location>
        <begin position="376"/>
        <end position="395"/>
    </location>
</feature>
<evidence type="ECO:0000256" key="4">
    <source>
        <dbReference type="ARBA" id="ARBA00022989"/>
    </source>
</evidence>
<keyword evidence="2" id="KW-1003">Cell membrane</keyword>
<comment type="subcellular location">
    <subcellularLocation>
        <location evidence="1">Cell membrane</location>
        <topology evidence="1">Multi-pass membrane protein</topology>
    </subcellularLocation>
</comment>
<feature type="transmembrane region" description="Helical" evidence="6">
    <location>
        <begin position="172"/>
        <end position="189"/>
    </location>
</feature>
<organism evidence="7 8">
    <name type="scientific">Paenibacillus woosongensis</name>
    <dbReference type="NCBI Taxonomy" id="307580"/>
    <lineage>
        <taxon>Bacteria</taxon>
        <taxon>Bacillati</taxon>
        <taxon>Bacillota</taxon>
        <taxon>Bacilli</taxon>
        <taxon>Bacillales</taxon>
        <taxon>Paenibacillaceae</taxon>
        <taxon>Paenibacillus</taxon>
    </lineage>
</organism>
<dbReference type="PANTHER" id="PTHR23513:SF6">
    <property type="entry name" value="MAJOR FACILITATOR SUPERFAMILY ASSOCIATED DOMAIN-CONTAINING PROTEIN"/>
    <property type="match status" value="1"/>
</dbReference>
<dbReference type="PANTHER" id="PTHR23513">
    <property type="entry name" value="INTEGRAL MEMBRANE EFFLUX PROTEIN-RELATED"/>
    <property type="match status" value="1"/>
</dbReference>
<feature type="transmembrane region" description="Helical" evidence="6">
    <location>
        <begin position="77"/>
        <end position="97"/>
    </location>
</feature>
<dbReference type="Proteomes" id="UP000681290">
    <property type="component" value="Unassembled WGS sequence"/>
</dbReference>
<accession>A0ABQ4MM34</accession>
<feature type="transmembrane region" description="Helical" evidence="6">
    <location>
        <begin position="350"/>
        <end position="370"/>
    </location>
</feature>
<dbReference type="SUPFAM" id="SSF103473">
    <property type="entry name" value="MFS general substrate transporter"/>
    <property type="match status" value="1"/>
</dbReference>
<name>A0ABQ4MM34_9BACL</name>
<dbReference type="Gene3D" id="1.20.1250.20">
    <property type="entry name" value="MFS general substrate transporter like domains"/>
    <property type="match status" value="1"/>
</dbReference>
<dbReference type="EMBL" id="BOSM01000001">
    <property type="protein sequence ID" value="GIP57052.1"/>
    <property type="molecule type" value="Genomic_DNA"/>
</dbReference>
<proteinExistence type="predicted"/>
<dbReference type="CDD" id="cd06173">
    <property type="entry name" value="MFS_MefA_like"/>
    <property type="match status" value="1"/>
</dbReference>
<feature type="transmembrane region" description="Helical" evidence="6">
    <location>
        <begin position="310"/>
        <end position="329"/>
    </location>
</feature>
<gene>
    <name evidence="7" type="ORF">J15TS10_08660</name>
</gene>
<protein>
    <submittedName>
        <fullName evidence="7">MFS transporter</fullName>
    </submittedName>
</protein>
<reference evidence="7 8" key="1">
    <citation type="submission" date="2021-03" db="EMBL/GenBank/DDBJ databases">
        <title>Antimicrobial resistance genes in bacteria isolated from Japanese honey, and their potential for conferring macrolide and lincosamide resistance in the American foulbrood pathogen Paenibacillus larvae.</title>
        <authorList>
            <person name="Okamoto M."/>
            <person name="Kumagai M."/>
            <person name="Kanamori H."/>
            <person name="Takamatsu D."/>
        </authorList>
    </citation>
    <scope>NUCLEOTIDE SEQUENCE [LARGE SCALE GENOMIC DNA]</scope>
    <source>
        <strain evidence="7 8">J15TS10</strain>
    </source>
</reference>
<feature type="transmembrane region" description="Helical" evidence="6">
    <location>
        <begin position="12"/>
        <end position="37"/>
    </location>
</feature>
<dbReference type="RefSeq" id="WP_213589023.1">
    <property type="nucleotide sequence ID" value="NZ_BOSM01000001.1"/>
</dbReference>
<comment type="caution">
    <text evidence="7">The sequence shown here is derived from an EMBL/GenBank/DDBJ whole genome shotgun (WGS) entry which is preliminary data.</text>
</comment>
<dbReference type="InterPro" id="IPR011701">
    <property type="entry name" value="MFS"/>
</dbReference>
<keyword evidence="4 6" id="KW-1133">Transmembrane helix</keyword>
<dbReference type="InterPro" id="IPR036259">
    <property type="entry name" value="MFS_trans_sf"/>
</dbReference>
<feature type="transmembrane region" description="Helical" evidence="6">
    <location>
        <begin position="257"/>
        <end position="276"/>
    </location>
</feature>
<feature type="transmembrane region" description="Helical" evidence="6">
    <location>
        <begin position="103"/>
        <end position="128"/>
    </location>
</feature>
<evidence type="ECO:0000256" key="1">
    <source>
        <dbReference type="ARBA" id="ARBA00004651"/>
    </source>
</evidence>
<feature type="transmembrane region" description="Helical" evidence="6">
    <location>
        <begin position="149"/>
        <end position="166"/>
    </location>
</feature>
<sequence>MSQNKPLFSAPFVIYLAVNTMFFMGIGIQGIAIPWLLLEQSGGALSVGIMLCIRALPGIFLVGLAGNWADRYDRRRICFYMNLLQAVPMLIISYLIGQDAVGYVFVYAITLFLSVGNTFFVPAIRAYMQGMIEAPYLMKANSLHETTSQAGNIIGTGLGGILVALVNAANTLAIGAGAFLLSAVLVICMKGQQHDQHASRERPGRRNLSITVTYIRERRVLLTAILFILIPSLVVQVNNILIGAYVKDILHLGADSFSLVSIMYSAGAMLSGVLLVSAKKIGTGRKTIFAALLLLSAAQGWFGNTYHISASASAVFLVGFFVVMSRSWINTKIMEETEDVFGGRIQSVVNMMNSLMILLAGLLIGVSASVLSYQAIYLAVAGIGAAAALLSWHGFKDANQAKAQSQSVSAEFKYSNDK</sequence>
<evidence type="ECO:0000256" key="5">
    <source>
        <dbReference type="ARBA" id="ARBA00023136"/>
    </source>
</evidence>
<evidence type="ECO:0000256" key="6">
    <source>
        <dbReference type="SAM" id="Phobius"/>
    </source>
</evidence>
<keyword evidence="5 6" id="KW-0472">Membrane</keyword>
<evidence type="ECO:0000256" key="3">
    <source>
        <dbReference type="ARBA" id="ARBA00022692"/>
    </source>
</evidence>
<evidence type="ECO:0000256" key="2">
    <source>
        <dbReference type="ARBA" id="ARBA00022475"/>
    </source>
</evidence>